<dbReference type="AlphaFoldDB" id="A0A6L6PJL7"/>
<keyword evidence="3" id="KW-1185">Reference proteome</keyword>
<dbReference type="EMBL" id="WNKY01000018">
    <property type="protein sequence ID" value="MTV39296.1"/>
    <property type="molecule type" value="Genomic_DNA"/>
</dbReference>
<sequence>MKALFALMLVSTAALADDAALLKCRQLEDGPVRLACYNAIVVNPAAPAVAPAAAANAAAPAARAAVPAYTTVAAPTEAEMAAMFGREPEILKSARLQSIETSIAGPFDGWVRGQRIRLANGQVWKVVDDTEDVVELNNPKVTVKRGLLGAIFLDIEGAHRNPKVQRVQ</sequence>
<keyword evidence="1" id="KW-0732">Signal</keyword>
<feature type="signal peptide" evidence="1">
    <location>
        <begin position="1"/>
        <end position="16"/>
    </location>
</feature>
<name>A0A6L6PJL7_9BURK</name>
<dbReference type="RefSeq" id="WP_155464961.1">
    <property type="nucleotide sequence ID" value="NZ_WNKY01000018.1"/>
</dbReference>
<dbReference type="Proteomes" id="UP000475582">
    <property type="component" value="Unassembled WGS sequence"/>
</dbReference>
<dbReference type="OrthoDB" id="8703271at2"/>
<protein>
    <submittedName>
        <fullName evidence="2">Uncharacterized protein</fullName>
    </submittedName>
</protein>
<accession>A0A6L6PJL7</accession>
<evidence type="ECO:0000313" key="2">
    <source>
        <dbReference type="EMBL" id="MTV39296.1"/>
    </source>
</evidence>
<evidence type="ECO:0000313" key="3">
    <source>
        <dbReference type="Proteomes" id="UP000475582"/>
    </source>
</evidence>
<organism evidence="2 3">
    <name type="scientific">Duganella radicis</name>
    <dbReference type="NCBI Taxonomy" id="551988"/>
    <lineage>
        <taxon>Bacteria</taxon>
        <taxon>Pseudomonadati</taxon>
        <taxon>Pseudomonadota</taxon>
        <taxon>Betaproteobacteria</taxon>
        <taxon>Burkholderiales</taxon>
        <taxon>Oxalobacteraceae</taxon>
        <taxon>Telluria group</taxon>
        <taxon>Duganella</taxon>
    </lineage>
</organism>
<evidence type="ECO:0000256" key="1">
    <source>
        <dbReference type="SAM" id="SignalP"/>
    </source>
</evidence>
<comment type="caution">
    <text evidence="2">The sequence shown here is derived from an EMBL/GenBank/DDBJ whole genome shotgun (WGS) entry which is preliminary data.</text>
</comment>
<feature type="chain" id="PRO_5026813298" evidence="1">
    <location>
        <begin position="17"/>
        <end position="168"/>
    </location>
</feature>
<proteinExistence type="predicted"/>
<gene>
    <name evidence="2" type="ORF">GM676_17115</name>
</gene>
<reference evidence="2 3" key="1">
    <citation type="submission" date="2019-11" db="EMBL/GenBank/DDBJ databases">
        <title>Type strains purchased from KCTC, JCM and DSMZ.</title>
        <authorList>
            <person name="Lu H."/>
        </authorList>
    </citation>
    <scope>NUCLEOTIDE SEQUENCE [LARGE SCALE GENOMIC DNA]</scope>
    <source>
        <strain evidence="2 3">KCTC 22382</strain>
    </source>
</reference>